<evidence type="ECO:0000256" key="1">
    <source>
        <dbReference type="ARBA" id="ARBA00001946"/>
    </source>
</evidence>
<evidence type="ECO:0000256" key="2">
    <source>
        <dbReference type="ARBA" id="ARBA00006333"/>
    </source>
</evidence>
<dbReference type="Gene3D" id="1.10.600.10">
    <property type="entry name" value="Farnesyl Diphosphate Synthase"/>
    <property type="match status" value="1"/>
</dbReference>
<keyword evidence="5 6" id="KW-0456">Lyase</keyword>
<dbReference type="PANTHER" id="PTHR35201:SF4">
    <property type="entry name" value="BETA-PINACENE SYNTHASE-RELATED"/>
    <property type="match status" value="1"/>
</dbReference>
<dbReference type="SUPFAM" id="SSF48576">
    <property type="entry name" value="Terpenoid synthases"/>
    <property type="match status" value="1"/>
</dbReference>
<dbReference type="AlphaFoldDB" id="A0A060SCD8"/>
<dbReference type="InterPro" id="IPR034686">
    <property type="entry name" value="Terpene_cyclase-like_2"/>
</dbReference>
<name>A0A060SCD8_PYCCI</name>
<dbReference type="InterPro" id="IPR008949">
    <property type="entry name" value="Isoprenoid_synthase_dom_sf"/>
</dbReference>
<comment type="caution">
    <text evidence="7">The sequence shown here is derived from an EMBL/GenBank/DDBJ whole genome shotgun (WGS) entry which is preliminary data.</text>
</comment>
<evidence type="ECO:0000313" key="7">
    <source>
        <dbReference type="EMBL" id="CDO71861.1"/>
    </source>
</evidence>
<reference evidence="7" key="1">
    <citation type="submission" date="2014-01" db="EMBL/GenBank/DDBJ databases">
        <title>The genome of the white-rot fungus Pycnoporus cinnabarinus: a basidiomycete model with a versatile arsenal for lignocellulosic biomass breakdown.</title>
        <authorList>
            <person name="Levasseur A."/>
            <person name="Lomascolo A."/>
            <person name="Ruiz-Duenas F.J."/>
            <person name="Uzan E."/>
            <person name="Piumi F."/>
            <person name="Kues U."/>
            <person name="Ram A.F.J."/>
            <person name="Murat C."/>
            <person name="Haon M."/>
            <person name="Benoit I."/>
            <person name="Arfi Y."/>
            <person name="Chevret D."/>
            <person name="Drula E."/>
            <person name="Kwon M.J."/>
            <person name="Gouret P."/>
            <person name="Lesage-Meessen L."/>
            <person name="Lombard V."/>
            <person name="Mariette J."/>
            <person name="Noirot C."/>
            <person name="Park J."/>
            <person name="Patyshakuliyeva A."/>
            <person name="Wieneger R.A.B."/>
            <person name="Wosten H.A.B."/>
            <person name="Martin F."/>
            <person name="Coutinho P.M."/>
            <person name="de Vries R."/>
            <person name="Martinez A.T."/>
            <person name="Klopp C."/>
            <person name="Pontarotti P."/>
            <person name="Henrissat B."/>
            <person name="Record E."/>
        </authorList>
    </citation>
    <scope>NUCLEOTIDE SEQUENCE [LARGE SCALE GENOMIC DNA]</scope>
    <source>
        <strain evidence="7">BRFM137</strain>
    </source>
</reference>
<keyword evidence="4 6" id="KW-0460">Magnesium</keyword>
<keyword evidence="3 6" id="KW-0479">Metal-binding</keyword>
<evidence type="ECO:0000256" key="6">
    <source>
        <dbReference type="RuleBase" id="RU366034"/>
    </source>
</evidence>
<dbReference type="SFLD" id="SFLDS00005">
    <property type="entry name" value="Isoprenoid_Synthase_Type_I"/>
    <property type="match status" value="1"/>
</dbReference>
<dbReference type="PANTHER" id="PTHR35201">
    <property type="entry name" value="TERPENE SYNTHASE"/>
    <property type="match status" value="1"/>
</dbReference>
<dbReference type="GO" id="GO:0046872">
    <property type="term" value="F:metal ion binding"/>
    <property type="evidence" value="ECO:0007669"/>
    <property type="project" value="UniProtKB-KW"/>
</dbReference>
<accession>A0A060SCD8</accession>
<evidence type="ECO:0000256" key="5">
    <source>
        <dbReference type="ARBA" id="ARBA00023239"/>
    </source>
</evidence>
<gene>
    <name evidence="7" type="ORF">BN946_scf184940.g8</name>
</gene>
<organism evidence="7 8">
    <name type="scientific">Pycnoporus cinnabarinus</name>
    <name type="common">Cinnabar-red polypore</name>
    <name type="synonym">Trametes cinnabarina</name>
    <dbReference type="NCBI Taxonomy" id="5643"/>
    <lineage>
        <taxon>Eukaryota</taxon>
        <taxon>Fungi</taxon>
        <taxon>Dikarya</taxon>
        <taxon>Basidiomycota</taxon>
        <taxon>Agaricomycotina</taxon>
        <taxon>Agaricomycetes</taxon>
        <taxon>Polyporales</taxon>
        <taxon>Polyporaceae</taxon>
        <taxon>Trametes</taxon>
    </lineage>
</organism>
<dbReference type="Pfam" id="PF19086">
    <property type="entry name" value="Terpene_syn_C_2"/>
    <property type="match status" value="1"/>
</dbReference>
<dbReference type="GO" id="GO:0008299">
    <property type="term" value="P:isoprenoid biosynthetic process"/>
    <property type="evidence" value="ECO:0007669"/>
    <property type="project" value="UniProtKB-ARBA"/>
</dbReference>
<protein>
    <recommendedName>
        <fullName evidence="6">Terpene synthase</fullName>
        <ecNumber evidence="6">4.2.3.-</ecNumber>
    </recommendedName>
</protein>
<dbReference type="EC" id="4.2.3.-" evidence="6"/>
<evidence type="ECO:0000256" key="3">
    <source>
        <dbReference type="ARBA" id="ARBA00022723"/>
    </source>
</evidence>
<dbReference type="GO" id="GO:0010333">
    <property type="term" value="F:terpene synthase activity"/>
    <property type="evidence" value="ECO:0007669"/>
    <property type="project" value="InterPro"/>
</dbReference>
<dbReference type="OrthoDB" id="6486656at2759"/>
<dbReference type="EMBL" id="CCBP010000108">
    <property type="protein sequence ID" value="CDO71861.1"/>
    <property type="molecule type" value="Genomic_DNA"/>
</dbReference>
<dbReference type="Proteomes" id="UP000029665">
    <property type="component" value="Unassembled WGS sequence"/>
</dbReference>
<comment type="similarity">
    <text evidence="2 6">Belongs to the terpene synthase family.</text>
</comment>
<comment type="cofactor">
    <cofactor evidence="1 6">
        <name>Mg(2+)</name>
        <dbReference type="ChEBI" id="CHEBI:18420"/>
    </cofactor>
</comment>
<dbReference type="HOGENOM" id="CLU_042538_5_0_1"/>
<dbReference type="OMA" id="ESRFMEN"/>
<dbReference type="SFLD" id="SFLDG01020">
    <property type="entry name" value="Terpene_Cyclase_Like_2"/>
    <property type="match status" value="1"/>
</dbReference>
<keyword evidence="8" id="KW-1185">Reference proteome</keyword>
<evidence type="ECO:0000313" key="8">
    <source>
        <dbReference type="Proteomes" id="UP000029665"/>
    </source>
</evidence>
<evidence type="ECO:0000256" key="4">
    <source>
        <dbReference type="ARBA" id="ARBA00022842"/>
    </source>
</evidence>
<sequence>MSSHKTSFRLPDTLRNWPWSRNVNPHYAQVSAASAAWLESFKVFRPKAQSAFNKCNFGLLASLAYPLATQGQLRAGCDLMNLFFVFDELSDVGDEKTVQELADIIMDALRNPGKTRPHGESVVGVIAQQFWQHAVKIASVSSQRRFIATFDDYCQSVVEQATDRAIGRVHDVDSYLHMRRENIGAKPSFAILELGMDLPDDVFYHPTLVNLSTWAIDMLILGNDICSYNVEQARGDDSHNIVTVVMRQYNTDIQGAMDWIARYHDHLVAQFIDHCGKLPSWGPEIDAQLRRYLDGLGNWVRANDCWSFESQRYFGKEGLKVMASRSVTLLPKVNAQKVETTPKVERHRAFSTSRPMPSMH</sequence>
<proteinExistence type="inferred from homology"/>